<evidence type="ECO:0000256" key="6">
    <source>
        <dbReference type="ARBA" id="ARBA00023136"/>
    </source>
</evidence>
<dbReference type="PANTHER" id="PTHR30250">
    <property type="entry name" value="PST FAMILY PREDICTED COLANIC ACID TRANSPORTER"/>
    <property type="match status" value="1"/>
</dbReference>
<accession>A0A174SB63</accession>
<sequence>MQEKTELDNDIRSQSFSGVKWASIGHFSSQGISFVLGLILARLLLPSDYGTIGMLGVFTAFAGSFVDCGFGSALIRKLNRSEADCSTIFYYNLGASILVYIILYCTAPFIAHFYDQPLMISVVRIACLTLPIGALCSVHSNLLYCRLRFKDIAIGNILAAFFSGCIGLFLAYNDYGVWALVCQGIVASLVSCCYLWRVSGWKPLWVFSVGSFKELFGYGSKLMLSGWLNTLYVQLSPLIIGRFYSSTVLGYYTRAQSYAYFPSSNIMGILQQVVFPVLSRLQDEDRQLIVVYRKYIKICAAFIFCGMSVLAALSKPLVIFLLTDKWLPCVPIMMLLCFSFMFSFVNTINLSLLQVKGRSDLFLRLEIAKKTISITMILLSAPWGIMAMCWAMVIYTQIAIFINTYYTGRLFHLGYREQLADFLPYFIMALIANIPAYMLTYTSLSAGLQLLLGTSMSLSIYILLLKIKHDEIYLLVKQMLLNFSKERR</sequence>
<evidence type="ECO:0000313" key="9">
    <source>
        <dbReference type="Proteomes" id="UP000095541"/>
    </source>
</evidence>
<dbReference type="Pfam" id="PF13440">
    <property type="entry name" value="Polysacc_synt_3"/>
    <property type="match status" value="1"/>
</dbReference>
<feature type="transmembrane region" description="Helical" evidence="7">
    <location>
        <begin position="448"/>
        <end position="467"/>
    </location>
</feature>
<dbReference type="CDD" id="cd13127">
    <property type="entry name" value="MATE_tuaB_like"/>
    <property type="match status" value="1"/>
</dbReference>
<keyword evidence="5 7" id="KW-1133">Transmembrane helix</keyword>
<evidence type="ECO:0000256" key="4">
    <source>
        <dbReference type="ARBA" id="ARBA00022692"/>
    </source>
</evidence>
<name>A0A174SB63_BACT4</name>
<gene>
    <name evidence="8" type="primary">wzxC_2</name>
    <name evidence="8" type="ORF">ERS852557_02208</name>
</gene>
<evidence type="ECO:0000256" key="2">
    <source>
        <dbReference type="ARBA" id="ARBA00007430"/>
    </source>
</evidence>
<evidence type="ECO:0000256" key="5">
    <source>
        <dbReference type="ARBA" id="ARBA00022989"/>
    </source>
</evidence>
<comment type="subcellular location">
    <subcellularLocation>
        <location evidence="1">Cell membrane</location>
        <topology evidence="1">Multi-pass membrane protein</topology>
    </subcellularLocation>
</comment>
<comment type="similarity">
    <text evidence="2">Belongs to the polysaccharide synthase family.</text>
</comment>
<dbReference type="EMBL" id="CZBI01000003">
    <property type="protein sequence ID" value="CUP95013.1"/>
    <property type="molecule type" value="Genomic_DNA"/>
</dbReference>
<feature type="transmembrane region" description="Helical" evidence="7">
    <location>
        <begin position="374"/>
        <end position="402"/>
    </location>
</feature>
<keyword evidence="6 7" id="KW-0472">Membrane</keyword>
<dbReference type="InterPro" id="IPR050833">
    <property type="entry name" value="Poly_Biosynth_Transport"/>
</dbReference>
<organism evidence="8 9">
    <name type="scientific">Bacteroides thetaiotaomicron</name>
    <dbReference type="NCBI Taxonomy" id="818"/>
    <lineage>
        <taxon>Bacteria</taxon>
        <taxon>Pseudomonadati</taxon>
        <taxon>Bacteroidota</taxon>
        <taxon>Bacteroidia</taxon>
        <taxon>Bacteroidales</taxon>
        <taxon>Bacteroidaceae</taxon>
        <taxon>Bacteroides</taxon>
    </lineage>
</organism>
<evidence type="ECO:0000256" key="1">
    <source>
        <dbReference type="ARBA" id="ARBA00004651"/>
    </source>
</evidence>
<feature type="transmembrane region" description="Helical" evidence="7">
    <location>
        <begin position="422"/>
        <end position="441"/>
    </location>
</feature>
<evidence type="ECO:0000256" key="3">
    <source>
        <dbReference type="ARBA" id="ARBA00022475"/>
    </source>
</evidence>
<proteinExistence type="inferred from homology"/>
<dbReference type="GO" id="GO:0005886">
    <property type="term" value="C:plasma membrane"/>
    <property type="evidence" value="ECO:0007669"/>
    <property type="project" value="UniProtKB-SubCell"/>
</dbReference>
<evidence type="ECO:0000256" key="7">
    <source>
        <dbReference type="SAM" id="Phobius"/>
    </source>
</evidence>
<feature type="transmembrane region" description="Helical" evidence="7">
    <location>
        <begin position="298"/>
        <end position="320"/>
    </location>
</feature>
<feature type="transmembrane region" description="Helical" evidence="7">
    <location>
        <begin position="87"/>
        <end position="110"/>
    </location>
</feature>
<dbReference type="PANTHER" id="PTHR30250:SF10">
    <property type="entry name" value="LIPOPOLYSACCHARIDE BIOSYNTHESIS PROTEIN WZXC"/>
    <property type="match status" value="1"/>
</dbReference>
<dbReference type="Proteomes" id="UP000095541">
    <property type="component" value="Unassembled WGS sequence"/>
</dbReference>
<feature type="transmembrane region" description="Helical" evidence="7">
    <location>
        <begin position="122"/>
        <end position="145"/>
    </location>
</feature>
<feature type="transmembrane region" description="Helical" evidence="7">
    <location>
        <begin position="51"/>
        <end position="75"/>
    </location>
</feature>
<feature type="transmembrane region" description="Helical" evidence="7">
    <location>
        <begin position="21"/>
        <end position="45"/>
    </location>
</feature>
<evidence type="ECO:0000313" key="8">
    <source>
        <dbReference type="EMBL" id="CUP95013.1"/>
    </source>
</evidence>
<feature type="transmembrane region" description="Helical" evidence="7">
    <location>
        <begin position="332"/>
        <end position="353"/>
    </location>
</feature>
<protein>
    <submittedName>
        <fullName evidence="8">Lipopolysaccharide biosynthesis protein</fullName>
    </submittedName>
</protein>
<keyword evidence="4 7" id="KW-0812">Transmembrane</keyword>
<reference evidence="8 9" key="1">
    <citation type="submission" date="2015-09" db="EMBL/GenBank/DDBJ databases">
        <authorList>
            <consortium name="Pathogen Informatics"/>
        </authorList>
    </citation>
    <scope>NUCLEOTIDE SEQUENCE [LARGE SCALE GENOMIC DNA]</scope>
    <source>
        <strain evidence="8 9">2789STDY5834945</strain>
    </source>
</reference>
<dbReference type="AlphaFoldDB" id="A0A174SB63"/>
<keyword evidence="3" id="KW-1003">Cell membrane</keyword>
<feature type="transmembrane region" description="Helical" evidence="7">
    <location>
        <begin position="152"/>
        <end position="171"/>
    </location>
</feature>
<feature type="transmembrane region" description="Helical" evidence="7">
    <location>
        <begin position="177"/>
        <end position="196"/>
    </location>
</feature>
<dbReference type="RefSeq" id="WP_055218736.1">
    <property type="nucleotide sequence ID" value="NZ_CZBI01000003.1"/>
</dbReference>